<name>A0A398AFD4_BRACM</name>
<organism evidence="1 2">
    <name type="scientific">Brassica campestris</name>
    <name type="common">Field mustard</name>
    <dbReference type="NCBI Taxonomy" id="3711"/>
    <lineage>
        <taxon>Eukaryota</taxon>
        <taxon>Viridiplantae</taxon>
        <taxon>Streptophyta</taxon>
        <taxon>Embryophyta</taxon>
        <taxon>Tracheophyta</taxon>
        <taxon>Spermatophyta</taxon>
        <taxon>Magnoliopsida</taxon>
        <taxon>eudicotyledons</taxon>
        <taxon>Gunneridae</taxon>
        <taxon>Pentapetalae</taxon>
        <taxon>rosids</taxon>
        <taxon>malvids</taxon>
        <taxon>Brassicales</taxon>
        <taxon>Brassicaceae</taxon>
        <taxon>Brassiceae</taxon>
        <taxon>Brassica</taxon>
    </lineage>
</organism>
<protein>
    <submittedName>
        <fullName evidence="1">Uncharacterized protein</fullName>
    </submittedName>
</protein>
<dbReference type="AlphaFoldDB" id="A0A398AFD4"/>
<sequence>MSLFLSRFSRKHERTDEDLNPYALYKDPICIPLPHCQTQIVTNVSMSMSSSSPEDDEDCVVAVKFLGPQLSFCKPAEWTDIKIENPCFDSSRVMFSKKDNKFRIPGSGGHLIGSWDLREPNDKLKLQSVQFENLPPKLPTPIHELMDSCSLATTSPFDAPYFIPPQNIVD</sequence>
<proteinExistence type="predicted"/>
<dbReference type="PANTHER" id="PTHR31681">
    <property type="entry name" value="C2H2-LIKE ZINC FINGER PROTEIN"/>
    <property type="match status" value="1"/>
</dbReference>
<dbReference type="PANTHER" id="PTHR31681:SF79">
    <property type="entry name" value="DUF295 DOMAIN-CONTAINING PROTEIN"/>
    <property type="match status" value="1"/>
</dbReference>
<gene>
    <name evidence="1" type="ORF">BRARA_B01463</name>
</gene>
<dbReference type="Proteomes" id="UP000264353">
    <property type="component" value="Chromosome A2"/>
</dbReference>
<evidence type="ECO:0000313" key="1">
    <source>
        <dbReference type="EMBL" id="RID74360.1"/>
    </source>
</evidence>
<evidence type="ECO:0000313" key="2">
    <source>
        <dbReference type="Proteomes" id="UP000264353"/>
    </source>
</evidence>
<dbReference type="EMBL" id="CM010629">
    <property type="protein sequence ID" value="RID74360.1"/>
    <property type="molecule type" value="Genomic_DNA"/>
</dbReference>
<accession>A0A398AFD4</accession>
<reference evidence="1 2" key="1">
    <citation type="submission" date="2018-06" db="EMBL/GenBank/DDBJ databases">
        <title>WGS assembly of Brassica rapa FPsc.</title>
        <authorList>
            <person name="Bowman J."/>
            <person name="Kohchi T."/>
            <person name="Yamato K."/>
            <person name="Jenkins J."/>
            <person name="Shu S."/>
            <person name="Ishizaki K."/>
            <person name="Yamaoka S."/>
            <person name="Nishihama R."/>
            <person name="Nakamura Y."/>
            <person name="Berger F."/>
            <person name="Adam C."/>
            <person name="Aki S."/>
            <person name="Althoff F."/>
            <person name="Araki T."/>
            <person name="Arteaga-Vazquez M."/>
            <person name="Balasubrmanian S."/>
            <person name="Bauer D."/>
            <person name="Boehm C."/>
            <person name="Briginshaw L."/>
            <person name="Caballero-Perez J."/>
            <person name="Catarino B."/>
            <person name="Chen F."/>
            <person name="Chiyoda S."/>
            <person name="Chovatia M."/>
            <person name="Davies K."/>
            <person name="Delmans M."/>
            <person name="Demura T."/>
            <person name="Dierschke T."/>
            <person name="Dolan L."/>
            <person name="Dorantes-Acosta A."/>
            <person name="Eklund D."/>
            <person name="Florent S."/>
            <person name="Flores-Sandoval E."/>
            <person name="Fujiyama A."/>
            <person name="Fukuzawa H."/>
            <person name="Galik B."/>
            <person name="Grimanelli D."/>
            <person name="Grimwood J."/>
            <person name="Grossniklaus U."/>
            <person name="Hamada T."/>
            <person name="Haseloff J."/>
            <person name="Hetherington A."/>
            <person name="Higo A."/>
            <person name="Hirakawa Y."/>
            <person name="Hundley H."/>
            <person name="Ikeda Y."/>
            <person name="Inoue K."/>
            <person name="Inoue S."/>
            <person name="Ishida S."/>
            <person name="Jia Q."/>
            <person name="Kakita M."/>
            <person name="Kanazawa T."/>
            <person name="Kawai Y."/>
            <person name="Kawashima T."/>
            <person name="Kennedy M."/>
            <person name="Kinose K."/>
            <person name="Kinoshita T."/>
            <person name="Kohara Y."/>
            <person name="Koide E."/>
            <person name="Komatsu K."/>
            <person name="Kopischke S."/>
            <person name="Kubo M."/>
            <person name="Kyozuka J."/>
            <person name="Lagercrantz U."/>
            <person name="Lin S."/>
            <person name="Lindquist E."/>
            <person name="Lipzen A."/>
            <person name="Lu C."/>
            <person name="Luna E."/>
            <person name="Martienssen R."/>
            <person name="Minamino N."/>
            <person name="Mizutani M."/>
            <person name="Mizutani M."/>
            <person name="Mochizuki N."/>
            <person name="Monte I."/>
            <person name="Mosher R."/>
            <person name="Nagasaki H."/>
            <person name="Nakagami H."/>
            <person name="Naramoto S."/>
            <person name="Nishitani K."/>
            <person name="Ohtani M."/>
            <person name="Okamoto T."/>
            <person name="Okumura M."/>
            <person name="Phillips J."/>
            <person name="Pollak B."/>
            <person name="Reinders A."/>
            <person name="Roevekamp M."/>
            <person name="Sano R."/>
            <person name="Sawa S."/>
            <person name="Schmid M."/>
            <person name="Shirakawa M."/>
            <person name="Solano R."/>
            <person name="Spunde A."/>
            <person name="Suetsugu N."/>
            <person name="Sugano S."/>
            <person name="Sugiyama A."/>
            <person name="Sun R."/>
            <person name="Suzuki Y."/>
            <person name="Takenaka M."/>
            <person name="Takezawa D."/>
            <person name="Tomogane H."/>
            <person name="Tsuzuki M."/>
            <person name="Ueda T."/>
            <person name="Umeda M."/>
            <person name="Ward J."/>
            <person name="Watanabe Y."/>
            <person name="Yazaki K."/>
            <person name="Yokoyama R."/>
            <person name="Yoshitake Y."/>
            <person name="Yotsui I."/>
            <person name="Zachgo S."/>
            <person name="Schmutz J."/>
        </authorList>
    </citation>
    <scope>NUCLEOTIDE SEQUENCE [LARGE SCALE GENOMIC DNA]</scope>
    <source>
        <strain evidence="2">cv. B-3</strain>
    </source>
</reference>